<dbReference type="SUPFAM" id="SSF81296">
    <property type="entry name" value="E set domains"/>
    <property type="match status" value="1"/>
</dbReference>
<dbReference type="GeneID" id="14870126"/>
<keyword evidence="3" id="KW-0440">LIM domain</keyword>
<dbReference type="Pfam" id="PF02752">
    <property type="entry name" value="Arrestin_C"/>
    <property type="match status" value="1"/>
</dbReference>
<evidence type="ECO:0000259" key="5">
    <source>
        <dbReference type="PROSITE" id="PS50023"/>
    </source>
</evidence>
<dbReference type="GO" id="GO:0046872">
    <property type="term" value="F:metal ion binding"/>
    <property type="evidence" value="ECO:0007669"/>
    <property type="project" value="UniProtKB-KW"/>
</dbReference>
<feature type="region of interest" description="Disordered" evidence="4">
    <location>
        <begin position="269"/>
        <end position="298"/>
    </location>
</feature>
<sequence length="581" mass="63604">MSHEILQTGLQLAKQAVEADTSKQYTLASQLYEQAILNLKLAIVSEKDPSRTALVKTKIEEYTNRNKFIKNLASSSSSSTSTGVGGNSNNSNAIFNFPSIPSSVSPSVANVTLPSTNTYMTTSVVQPSSASINQFPSAGGVGMNQSTSSFGSTGSSNDTLSKLSSMPSVGDQFSSKSTMGRVEADEVAMGLVAKGKREEELRDYRKASSYYEQACSYFLLAIKGEPDSIIKQSLNDKAKIYLERVEKLKPYVQHQLQLAAQQQQQQQQQLAAQQQQSNFPTLPNINNSGGNISMASFPNVSSSSSSSSSLSGFPPIVNNNNNNHNHHLSTGSIGNMSTMMSSASGISPPPSTQTINIMPGNGLDRCAACNAILSTNSIRALERTWHPECFSVSIICAGCQKPFSLTNLSLKVKDNKAYHPLCFESTTGLYQEERRTFVGSSKYLFFSIQLQRKFYRAGETIQFGFLIDNPTSKKVDKVVAYILMTETRMEIVGSAYDRRAKKTTAKLGRCEFHNSTRFPLVKDRFEGDFFYAIPPNILPSEVAGVDASFVREYQLVVKCVGPPLKIMTVKLRFNLTILNKQ</sequence>
<reference evidence="7" key="1">
    <citation type="journal article" date="2011" name="Genome Res.">
        <title>Phylogeny-wide analysis of social amoeba genomes highlights ancient origins for complex intercellular communication.</title>
        <authorList>
            <person name="Heidel A.J."/>
            <person name="Lawal H.M."/>
            <person name="Felder M."/>
            <person name="Schilde C."/>
            <person name="Helps N.R."/>
            <person name="Tunggal B."/>
            <person name="Rivero F."/>
            <person name="John U."/>
            <person name="Schleicher M."/>
            <person name="Eichinger L."/>
            <person name="Platzer M."/>
            <person name="Noegel A.A."/>
            <person name="Schaap P."/>
            <person name="Gloeckner G."/>
        </authorList>
    </citation>
    <scope>NUCLEOTIDE SEQUENCE [LARGE SCALE GENOMIC DNA]</scope>
    <source>
        <strain evidence="7">SH3</strain>
    </source>
</reference>
<protein>
    <submittedName>
        <fullName evidence="6">LIM-type zinc finger-containing protein</fullName>
    </submittedName>
</protein>
<dbReference type="SUPFAM" id="SSF57716">
    <property type="entry name" value="Glucocorticoid receptor-like (DNA-binding domain)"/>
    <property type="match status" value="1"/>
</dbReference>
<dbReference type="STRING" id="1054147.F4Q1Z3"/>
<dbReference type="InterPro" id="IPR014756">
    <property type="entry name" value="Ig_E-set"/>
</dbReference>
<dbReference type="InterPro" id="IPR001781">
    <property type="entry name" value="Znf_LIM"/>
</dbReference>
<accession>F4Q1Z3</accession>
<dbReference type="PROSITE" id="PS50023">
    <property type="entry name" value="LIM_DOMAIN_2"/>
    <property type="match status" value="1"/>
</dbReference>
<dbReference type="Pfam" id="PF04212">
    <property type="entry name" value="MIT"/>
    <property type="match status" value="2"/>
</dbReference>
<evidence type="ECO:0000256" key="1">
    <source>
        <dbReference type="ARBA" id="ARBA00022723"/>
    </source>
</evidence>
<keyword evidence="2 3" id="KW-0862">Zinc</keyword>
<organism evidence="6 7">
    <name type="scientific">Cavenderia fasciculata</name>
    <name type="common">Slime mold</name>
    <name type="synonym">Dictyostelium fasciculatum</name>
    <dbReference type="NCBI Taxonomy" id="261658"/>
    <lineage>
        <taxon>Eukaryota</taxon>
        <taxon>Amoebozoa</taxon>
        <taxon>Evosea</taxon>
        <taxon>Eumycetozoa</taxon>
        <taxon>Dictyostelia</taxon>
        <taxon>Acytosteliales</taxon>
        <taxon>Cavenderiaceae</taxon>
        <taxon>Cavenderia</taxon>
    </lineage>
</organism>
<gene>
    <name evidence="6" type="primary">adcE</name>
    <name evidence="6" type="ORF">DFA_06679</name>
</gene>
<dbReference type="OMA" id="FEGDFFY"/>
<evidence type="ECO:0000313" key="7">
    <source>
        <dbReference type="Proteomes" id="UP000007797"/>
    </source>
</evidence>
<dbReference type="InterPro" id="IPR036181">
    <property type="entry name" value="MIT_dom_sf"/>
</dbReference>
<evidence type="ECO:0000256" key="2">
    <source>
        <dbReference type="ARBA" id="ARBA00022833"/>
    </source>
</evidence>
<evidence type="ECO:0000256" key="3">
    <source>
        <dbReference type="PROSITE-ProRule" id="PRU00125"/>
    </source>
</evidence>
<dbReference type="SUPFAM" id="SSF116846">
    <property type="entry name" value="MIT domain"/>
    <property type="match status" value="2"/>
</dbReference>
<proteinExistence type="predicted"/>
<name>F4Q1Z3_CACFS</name>
<dbReference type="SMART" id="SM01017">
    <property type="entry name" value="Arrestin_C"/>
    <property type="match status" value="1"/>
</dbReference>
<keyword evidence="7" id="KW-1185">Reference proteome</keyword>
<dbReference type="InterPro" id="IPR014752">
    <property type="entry name" value="Arrestin-like_C"/>
</dbReference>
<dbReference type="SMART" id="SM00745">
    <property type="entry name" value="MIT"/>
    <property type="match status" value="2"/>
</dbReference>
<feature type="region of interest" description="Disordered" evidence="4">
    <location>
        <begin position="311"/>
        <end position="349"/>
    </location>
</feature>
<dbReference type="Pfam" id="PF00412">
    <property type="entry name" value="LIM"/>
    <property type="match status" value="1"/>
</dbReference>
<dbReference type="Proteomes" id="UP000007797">
    <property type="component" value="Unassembled WGS sequence"/>
</dbReference>
<evidence type="ECO:0000256" key="4">
    <source>
        <dbReference type="SAM" id="MobiDB-lite"/>
    </source>
</evidence>
<dbReference type="CDD" id="cd09396">
    <property type="entry name" value="LIM_DA1"/>
    <property type="match status" value="1"/>
</dbReference>
<dbReference type="Gene3D" id="2.60.40.640">
    <property type="match status" value="1"/>
</dbReference>
<dbReference type="EMBL" id="GL883020">
    <property type="protein sequence ID" value="EGG18013.1"/>
    <property type="molecule type" value="Genomic_DNA"/>
</dbReference>
<feature type="domain" description="LIM zinc-binding" evidence="5">
    <location>
        <begin position="364"/>
        <end position="429"/>
    </location>
</feature>
<dbReference type="InterPro" id="IPR007330">
    <property type="entry name" value="MIT_dom"/>
</dbReference>
<dbReference type="KEGG" id="dfa:DFA_06679"/>
<dbReference type="CDD" id="cd02656">
    <property type="entry name" value="MIT"/>
    <property type="match status" value="2"/>
</dbReference>
<evidence type="ECO:0000313" key="6">
    <source>
        <dbReference type="EMBL" id="EGG18013.1"/>
    </source>
</evidence>
<dbReference type="SMART" id="SM00132">
    <property type="entry name" value="LIM"/>
    <property type="match status" value="1"/>
</dbReference>
<dbReference type="OrthoDB" id="17591at2759"/>
<dbReference type="InterPro" id="IPR011022">
    <property type="entry name" value="Arrestin_C-like"/>
</dbReference>
<feature type="compositionally biased region" description="Polar residues" evidence="4">
    <location>
        <begin position="328"/>
        <end position="345"/>
    </location>
</feature>
<keyword evidence="1 3" id="KW-0479">Metal-binding</keyword>
<dbReference type="AlphaFoldDB" id="F4Q1Z3"/>
<feature type="compositionally biased region" description="Polar residues" evidence="4">
    <location>
        <begin position="277"/>
        <end position="298"/>
    </location>
</feature>
<dbReference type="Gene3D" id="2.10.110.10">
    <property type="entry name" value="Cysteine Rich Protein"/>
    <property type="match status" value="1"/>
</dbReference>
<dbReference type="RefSeq" id="XP_004356906.1">
    <property type="nucleotide sequence ID" value="XM_004356852.1"/>
</dbReference>
<dbReference type="Gene3D" id="1.20.58.80">
    <property type="entry name" value="Phosphotransferase system, lactose/cellobiose-type IIA subunit"/>
    <property type="match status" value="2"/>
</dbReference>